<dbReference type="Pfam" id="PF07661">
    <property type="entry name" value="MORN_2"/>
    <property type="match status" value="3"/>
</dbReference>
<dbReference type="EMBL" id="BBNR01000037">
    <property type="protein sequence ID" value="GAL69083.1"/>
    <property type="molecule type" value="Genomic_DNA"/>
</dbReference>
<dbReference type="SUPFAM" id="SSF82185">
    <property type="entry name" value="Histone H3 K4-specific methyltransferase SET7/9 N-terminal domain"/>
    <property type="match status" value="3"/>
</dbReference>
<evidence type="ECO:0000313" key="5">
    <source>
        <dbReference type="Proteomes" id="UP000030184"/>
    </source>
</evidence>
<evidence type="ECO:0000313" key="4">
    <source>
        <dbReference type="Proteomes" id="UP000029641"/>
    </source>
</evidence>
<reference evidence="5" key="1">
    <citation type="journal article" date="2014" name="Genome Announc.">
        <title>Draft Genome Sequence of Marine Flavobacterium Jejuia pallidilutea Strain 11shimoA1 and Pigmentation Mutants.</title>
        <authorList>
            <person name="Takatani N."/>
            <person name="Nakanishi M."/>
            <person name="Meirelles P."/>
            <person name="Mino S."/>
            <person name="Suda W."/>
            <person name="Oshima K."/>
            <person name="Hattori M."/>
            <person name="Ohkuma M."/>
            <person name="Hosokawa M."/>
            <person name="Miyashita K."/>
            <person name="Thompson F.L."/>
            <person name="Niwa A."/>
            <person name="Sawabe T."/>
            <person name="Sawabe T."/>
        </authorList>
    </citation>
    <scope>NUCLEOTIDE SEQUENCE [LARGE SCALE GENOMIC DNA]</scope>
    <source>
        <strain evidence="5">JCM 19538</strain>
    </source>
</reference>
<protein>
    <recommendedName>
        <fullName evidence="6">Antitoxin component YwqK of YwqJK toxin-antitoxin module</fullName>
    </recommendedName>
</protein>
<gene>
    <name evidence="1" type="ORF">JCM19301_2955</name>
    <name evidence="2" type="ORF">JCM19302_2567</name>
    <name evidence="3" type="ORF">JCM19538_1231</name>
</gene>
<evidence type="ECO:0000313" key="3">
    <source>
        <dbReference type="EMBL" id="GAL89669.1"/>
    </source>
</evidence>
<dbReference type="EMBL" id="BBNY01000019">
    <property type="protein sequence ID" value="GAL89669.1"/>
    <property type="molecule type" value="Genomic_DNA"/>
</dbReference>
<organism evidence="1 4">
    <name type="scientific">Jejuia pallidilutea</name>
    <dbReference type="NCBI Taxonomy" id="504487"/>
    <lineage>
        <taxon>Bacteria</taxon>
        <taxon>Pseudomonadati</taxon>
        <taxon>Bacteroidota</taxon>
        <taxon>Flavobacteriia</taxon>
        <taxon>Flavobacteriales</taxon>
        <taxon>Flavobacteriaceae</taxon>
        <taxon>Jejuia</taxon>
    </lineage>
</organism>
<name>A0A090VYS6_9FLAO</name>
<proteinExistence type="predicted"/>
<keyword evidence="5" id="KW-1185">Reference proteome</keyword>
<dbReference type="Proteomes" id="UP000029646">
    <property type="component" value="Unassembled WGS sequence"/>
</dbReference>
<dbReference type="EMBL" id="BBNS01000049">
    <property type="protein sequence ID" value="GAL73319.1"/>
    <property type="molecule type" value="Genomic_DNA"/>
</dbReference>
<dbReference type="Gene3D" id="2.20.110.10">
    <property type="entry name" value="Histone H3 K4-specific methyltransferase SET7/9 N-terminal domain"/>
    <property type="match status" value="1"/>
</dbReference>
<dbReference type="Gene3D" id="3.90.930.1">
    <property type="match status" value="2"/>
</dbReference>
<accession>A0A090VYS6</accession>
<dbReference type="Proteomes" id="UP000030184">
    <property type="component" value="Unassembled WGS sequence"/>
</dbReference>
<evidence type="ECO:0008006" key="6">
    <source>
        <dbReference type="Google" id="ProtNLM"/>
    </source>
</evidence>
<evidence type="ECO:0000313" key="1">
    <source>
        <dbReference type="EMBL" id="GAL69083.1"/>
    </source>
</evidence>
<dbReference type="eggNOG" id="COG2849">
    <property type="taxonomic scope" value="Bacteria"/>
</dbReference>
<evidence type="ECO:0000313" key="2">
    <source>
        <dbReference type="EMBL" id="GAL73319.1"/>
    </source>
</evidence>
<dbReference type="OrthoDB" id="7342920at2"/>
<sequence>MKNQLSLLFTILVSSLIYSQTEYVEKYDNGQIKIQGFLIDSVLIGKYIEYYKNGQIKTTGEFKNCEYETNHTKIYVAGCGVGNNSTIRKGKKHGEWKDYYENGILESKYNYFCGLRQGNFFNYQKDGKLYWIDFYTADKEMGTQEFYENGLLEKISTHSYEYSEHDGHDLKRTVETEYYEDGSLKMQRVIQELKDDIEKESFKEYYPNGFLKTESEIIDLDKNGIYREFYENGNTKYEGIFKDDKPIDKQYFYNSKGEITKIETWKDGKIIETELKKASG</sequence>
<comment type="caution">
    <text evidence="1">The sequence shown here is derived from an EMBL/GenBank/DDBJ whole genome shotgun (WGS) entry which is preliminary data.</text>
</comment>
<dbReference type="InterPro" id="IPR011652">
    <property type="entry name" value="MORN_2"/>
</dbReference>
<dbReference type="Proteomes" id="UP000029641">
    <property type="component" value="Unassembled WGS sequence"/>
</dbReference>
<dbReference type="AlphaFoldDB" id="A0A090VYS6"/>
<dbReference type="RefSeq" id="WP_042246993.1">
    <property type="nucleotide sequence ID" value="NZ_BBNR01000037.1"/>
</dbReference>